<feature type="chain" id="PRO_5042916171" evidence="3">
    <location>
        <begin position="45"/>
        <end position="2091"/>
    </location>
</feature>
<sequence>MSEVESVRMREAIRRVFRKLKITRPVAFASLAGLLTLCLGTAEAGNVQFSSTTPAVVDVNPASNAQPSSQRPEIRRGREPSEGLSRSLRVPTGQEFAPQPNAIRARMAPVAATEAIEHDKRVAREMPAGINANGTIETMAKLDRKRGRKAARDDVPLQNFAQPSRMTRGVGVTADNGIVTNSPPPGPASLEELARALRYHPDLIYQFVRNNIEIDPVRGIHKGALGAVLDNHGSAADQSQLMVSLLRLSGYDARIVRGVIKLSAQQFADWYGVQTHNVCAVLNLMGQTQIPIYDVNATQAGSCPGLNASLTGISIEHFWVKTNIDGTWYTFDPSYKPHVVKTGIDLNAAAGYSTTTLLQNARAGATVTPDLVRGLKRTGIHDYLGRAANNLADWIGKNKPTATLSDIVGGKSIVPFYSGALRQTQNALLDTRWASQEWGDIPVGYKPTVRVQYQGIDQTFTADAIYGKRLTITYNASNQPVLRLDGQTMGAPGTAVAPGADSVVTFMVWHNAYPNDQADHAFEQHIKGGGKYLIVNGWGPTGRGLSQHYLKNLEGLRAAGHADDSEAVLGASLGVMGAQWVSQTTRSASITDRLANAFTVQHHQVGIAGYTDGPYVDLPSNMSSPVQMDGNTVLERAVFDSLGMHSSILESTAVNQTSGVSAVSTVKLLDLAMMRGQTIYSAKSGNYAGVVRPALKNCQAHLGNFQYYVSRGFQLLLPGNCQLVENRWNGVGYFVRGMGNTRLLGAIINGGYSGGFFTSPVPAPTYNISTLNSSKSPINLTGYFGPQAVAGDPVDMVHGNFLFEHQDLKTGYGDSSDSLNFQRFYSSGMKNQAGVLGKGWTHNYDINIRTASDGFLGMGDRLALDAVGAIVEHKVSLDLLNDPDVPADRFLTAVIAQRWFGDQLVDNTKIVRMGLNSDVFVKLPRFDCCTSGGYSSPPGKAVRFEDLTVSGTARYVLMRKGTDEGASFTFDMKTGKALRYVEQSGKAIDFTWAGDLLARVENSAGRSLTLAYSNGLLQSVSSPQKTVRYAYDGNANLIGVTDPEGFATRFEYDKPGRMTKFYEPSFPGTPVVTNVYDTLDRVRTQTSAAGNVFNYYFAGSRTEEVGPGGSARTNYIDGEGNLLQSGDPTGNWTVKAYDGQNRLVRETRPEGNRIEYVYYDLTCGNASHLCSHQPAAITQYPRPGSGDPVLTQKFVYSGDRLASVTDSRGNVTAYSYHHSGLLDRITKPAVAGVSPVTTFTYEFVTPPGKDPFFRQTRMTESIRAGSTTSTAISYAADHTPSVVTQDDTGQRIKTAMTFDNEGRLVSSQRDGAPKITYTYDKRDNVTRTNASLLGADEVIAYDANNRENRRGVAIVGGAMVTCKRYNAMGDVVRVWGPAKTANVTTCPVEASPTPITDTAYDDHHRPSRVMRYQSAADGGNRVTDTEYYADDRVKSVRKAVSTGLAQTYVSYTYNPNGTVATTTDAKGNTTVSLYDGHDRLYRTHYPLEGRPGMGNANDFEQYTWDANGNLVAQRKRDGQTVAQTFDELNRVSARTFPGGVGNVRYSYDLRGLKTASRFSDGSHTITNSYDGLGQLTQTSVAGRTLSYRYDAAGNVTDVAWPDGFHVGIAYDGYGRPSQLLENGTTSLAKYSYDALNRRTRVDLGNGTRTEYAYDNQGWLSTQNHRLTSSAEDWLSNFTRNQLGEIKRSSVTNNRYGWVPAAMSNMYTTNALNQYTGVAGKAVRYDRNGNLTGDGAWTYTYDLDNRMKTAVRAGTSAALMYDPEGRLVKTSINGVDTVLLYDGQNLAAEYDGAGKLVRRYVFGPGIDEPLVQYEGAGTAAKNWLYANQQGSVVALANGSGATTSSQAYGPFGETNGAPASRFGYTGQQYLAPLGLYYYKARMYSPALGRFLQTDPIGYKDDLNWYAYVGNNPVNLTDPSGLAAASAKAFNNSTLGSATAFEFRSAGFSSGPSYQTAAAPFVALFVFGSIANSIANDDVPLGVGGAFKAVAKGGAVAAKSVTETIRVGELVATHGKTMSNKQLDKLVKNIRTEGVKEPLTVTEYQGKLHILDGHHRALAAPRAGVAEVPINRVELPWGPYKTPADLTFTPRGY</sequence>
<dbReference type="InterPro" id="IPR050708">
    <property type="entry name" value="T6SS_VgrG/RHS"/>
</dbReference>
<dbReference type="InterPro" id="IPR006530">
    <property type="entry name" value="YD"/>
</dbReference>
<dbReference type="Pfam" id="PF02195">
    <property type="entry name" value="ParB_N"/>
    <property type="match status" value="1"/>
</dbReference>
<keyword evidence="1" id="KW-0677">Repeat</keyword>
<dbReference type="PANTHER" id="PTHR32305">
    <property type="match status" value="1"/>
</dbReference>
<dbReference type="Gene3D" id="2.180.10.10">
    <property type="entry name" value="RHS repeat-associated core"/>
    <property type="match status" value="2"/>
</dbReference>
<dbReference type="SMART" id="SM00470">
    <property type="entry name" value="ParB"/>
    <property type="match status" value="1"/>
</dbReference>
<dbReference type="InterPro" id="IPR036086">
    <property type="entry name" value="ParB/Sulfiredoxin_sf"/>
</dbReference>
<evidence type="ECO:0000256" key="3">
    <source>
        <dbReference type="SAM" id="SignalP"/>
    </source>
</evidence>
<proteinExistence type="predicted"/>
<keyword evidence="3" id="KW-0732">Signal</keyword>
<dbReference type="Gene3D" id="3.90.1530.10">
    <property type="entry name" value="Conserved hypothetical protein from pyrococcus furiosus pfu- 392566-001, ParB domain"/>
    <property type="match status" value="1"/>
</dbReference>
<feature type="domain" description="ParB-like N-terminal" evidence="4">
    <location>
        <begin position="2001"/>
        <end position="2081"/>
    </location>
</feature>
<feature type="signal peptide" evidence="3">
    <location>
        <begin position="1"/>
        <end position="44"/>
    </location>
</feature>
<evidence type="ECO:0000313" key="5">
    <source>
        <dbReference type="EMBL" id="RAQ01555.1"/>
    </source>
</evidence>
<dbReference type="EMBL" id="QLUZ01000028">
    <property type="protein sequence ID" value="RAQ01555.1"/>
    <property type="molecule type" value="Genomic_DNA"/>
</dbReference>
<dbReference type="Pfam" id="PF25023">
    <property type="entry name" value="TEN_YD-shell"/>
    <property type="match status" value="2"/>
</dbReference>
<comment type="caution">
    <text evidence="5">The sequence shown here is derived from an EMBL/GenBank/DDBJ whole genome shotgun (WGS) entry which is preliminary data.</text>
</comment>
<evidence type="ECO:0000256" key="1">
    <source>
        <dbReference type="ARBA" id="ARBA00022737"/>
    </source>
</evidence>
<dbReference type="InterPro" id="IPR038765">
    <property type="entry name" value="Papain-like_cys_pep_sf"/>
</dbReference>
<accession>A0AAQ0FAM0</accession>
<organism evidence="5 6">
    <name type="scientific">Burkholderia cepacia</name>
    <name type="common">Pseudomonas cepacia</name>
    <dbReference type="NCBI Taxonomy" id="292"/>
    <lineage>
        <taxon>Bacteria</taxon>
        <taxon>Pseudomonadati</taxon>
        <taxon>Pseudomonadota</taxon>
        <taxon>Betaproteobacteria</taxon>
        <taxon>Burkholderiales</taxon>
        <taxon>Burkholderiaceae</taxon>
        <taxon>Burkholderia</taxon>
        <taxon>Burkholderia cepacia complex</taxon>
    </lineage>
</organism>
<dbReference type="SUPFAM" id="SSF54001">
    <property type="entry name" value="Cysteine proteinases"/>
    <property type="match status" value="1"/>
</dbReference>
<dbReference type="InterPro" id="IPR022385">
    <property type="entry name" value="Rhs_assc_core"/>
</dbReference>
<dbReference type="Gene3D" id="3.10.620.30">
    <property type="match status" value="1"/>
</dbReference>
<dbReference type="InterPro" id="IPR003115">
    <property type="entry name" value="ParB_N"/>
</dbReference>
<dbReference type="Pfam" id="PF20148">
    <property type="entry name" value="DUF6531"/>
    <property type="match status" value="1"/>
</dbReference>
<protein>
    <submittedName>
        <fullName evidence="5">RHS repeat protein</fullName>
    </submittedName>
</protein>
<dbReference type="InterPro" id="IPR056823">
    <property type="entry name" value="TEN-like_YD-shell"/>
</dbReference>
<reference evidence="5 6" key="1">
    <citation type="submission" date="2018-06" db="EMBL/GenBank/DDBJ databases">
        <title>Towards the identification of Burkholderia cepacia strain which caused fatal septicemia.</title>
        <authorList>
            <person name="Bui L.A.T."/>
            <person name="Zakharova I.B."/>
            <person name="Shpak I.M."/>
            <person name="Teteryatnikova N."/>
            <person name="Ustinov D.V."/>
            <person name="Kuzyutina Y.A."/>
            <person name="Nguyen H.N."/>
            <person name="Antonov A.S."/>
            <person name="Avdyusheva E.F."/>
            <person name="Victorov D.V."/>
        </authorList>
    </citation>
    <scope>NUCLEOTIDE SEQUENCE [LARGE SCALE GENOMIC DNA]</scope>
    <source>
        <strain evidence="5 6">PT02</strain>
    </source>
</reference>
<dbReference type="Pfam" id="PF01841">
    <property type="entry name" value="Transglut_core"/>
    <property type="match status" value="1"/>
</dbReference>
<dbReference type="NCBIfam" id="TIGR03696">
    <property type="entry name" value="Rhs_assc_core"/>
    <property type="match status" value="1"/>
</dbReference>
<dbReference type="InterPro" id="IPR002931">
    <property type="entry name" value="Transglutaminase-like"/>
</dbReference>
<evidence type="ECO:0000256" key="2">
    <source>
        <dbReference type="SAM" id="MobiDB-lite"/>
    </source>
</evidence>
<name>A0AAQ0FAM0_BURCE</name>
<feature type="compositionally biased region" description="Polar residues" evidence="2">
    <location>
        <begin position="61"/>
        <end position="71"/>
    </location>
</feature>
<dbReference type="PANTHER" id="PTHR32305:SF15">
    <property type="entry name" value="PROTEIN RHSA-RELATED"/>
    <property type="match status" value="1"/>
</dbReference>
<feature type="region of interest" description="Disordered" evidence="2">
    <location>
        <begin position="57"/>
        <end position="99"/>
    </location>
</feature>
<evidence type="ECO:0000313" key="6">
    <source>
        <dbReference type="Proteomes" id="UP000248899"/>
    </source>
</evidence>
<evidence type="ECO:0000259" key="4">
    <source>
        <dbReference type="SMART" id="SM00470"/>
    </source>
</evidence>
<dbReference type="NCBIfam" id="TIGR01643">
    <property type="entry name" value="YD_repeat_2x"/>
    <property type="match status" value="5"/>
</dbReference>
<dbReference type="InterPro" id="IPR045351">
    <property type="entry name" value="DUF6531"/>
</dbReference>
<gene>
    <name evidence="5" type="ORF">DPR02_32450</name>
</gene>
<dbReference type="Proteomes" id="UP000248899">
    <property type="component" value="Unassembled WGS sequence"/>
</dbReference>
<dbReference type="SUPFAM" id="SSF110849">
    <property type="entry name" value="ParB/Sulfiredoxin"/>
    <property type="match status" value="1"/>
</dbReference>
<feature type="compositionally biased region" description="Basic and acidic residues" evidence="2">
    <location>
        <begin position="72"/>
        <end position="81"/>
    </location>
</feature>